<organism evidence="3 4">
    <name type="scientific">Castellaniella defragrans</name>
    <name type="common">Alcaligenes defragrans</name>
    <dbReference type="NCBI Taxonomy" id="75697"/>
    <lineage>
        <taxon>Bacteria</taxon>
        <taxon>Pseudomonadati</taxon>
        <taxon>Pseudomonadota</taxon>
        <taxon>Betaproteobacteria</taxon>
        <taxon>Burkholderiales</taxon>
        <taxon>Alcaligenaceae</taxon>
        <taxon>Castellaniella</taxon>
    </lineage>
</organism>
<dbReference type="InterPro" id="IPR055259">
    <property type="entry name" value="YkvP/CgeB_Glyco_trans-like"/>
</dbReference>
<name>A0A7W9WP48_CASDE</name>
<evidence type="ECO:0000313" key="4">
    <source>
        <dbReference type="Proteomes" id="UP000541136"/>
    </source>
</evidence>
<accession>A0A7W9WP48</accession>
<dbReference type="Proteomes" id="UP000541136">
    <property type="component" value="Unassembled WGS sequence"/>
</dbReference>
<evidence type="ECO:0000313" key="3">
    <source>
        <dbReference type="EMBL" id="MBB6084094.1"/>
    </source>
</evidence>
<evidence type="ECO:0000256" key="1">
    <source>
        <dbReference type="SAM" id="MobiDB-lite"/>
    </source>
</evidence>
<feature type="domain" description="Spore protein YkvP/CgeB glycosyl transferase-like" evidence="2">
    <location>
        <begin position="209"/>
        <end position="311"/>
    </location>
</feature>
<sequence length="594" mass="67316">MNSSSLQHFFMRARKALGYVARGDFKNLMGRVRSMRQERLRADRPNEILPGTILKWRIVTTRHTLFIAHLIARRLREHGFGVTIATEVPEAVEDHFYVVLCPQIFQRLPPPERTFLFQMEQSVSSRWFTKAYLNTLLNARGVLDYALVNLDFLQRKEIRFPHTNYLPIGSDPDYAAGLAAEDKRYDVLFYGDAASSPRRQALLQALERHFDVHRCSEVFGDEMKREIRRARLVVNLHYYENALLETPRIQECLALGVPVVSESAQDQADYPELEGVVRFFPEGDVQAMVDAVRDALAHPVPAEAVARSTQESWRRFCFMFDRFLVGAKLLPYHHLSRQPLYLNPAPHAAASPPSGQAPRLILSMPETITRRRDYLSAPVDRGVVFDGVRYSPGWIGCGLSYAAMANHALRNRLDRITILEDDAQVGPDFEEKMAIVQRYLDANEGRWDVFCGLIAVVHDDTRILRVDDFEGMRFITINRMVSTVCNVYSPRALQLLADWNPGTADEQTNTIDQYLGSRANLRAVLALPFVASLREELDSTLWGIGNGRYLTMIAESQQTLLQKTEAFLRGRIDPAAPDPAAPDAAAATGSVQER</sequence>
<evidence type="ECO:0000259" key="2">
    <source>
        <dbReference type="Pfam" id="PF13524"/>
    </source>
</evidence>
<protein>
    <recommendedName>
        <fullName evidence="2">Spore protein YkvP/CgeB glycosyl transferase-like domain-containing protein</fullName>
    </recommendedName>
</protein>
<proteinExistence type="predicted"/>
<dbReference type="SUPFAM" id="SSF53756">
    <property type="entry name" value="UDP-Glycosyltransferase/glycogen phosphorylase"/>
    <property type="match status" value="1"/>
</dbReference>
<comment type="caution">
    <text evidence="3">The sequence shown here is derived from an EMBL/GenBank/DDBJ whole genome shotgun (WGS) entry which is preliminary data.</text>
</comment>
<dbReference type="EMBL" id="JACHIB010000011">
    <property type="protein sequence ID" value="MBB6084094.1"/>
    <property type="molecule type" value="Genomic_DNA"/>
</dbReference>
<dbReference type="Pfam" id="PF13524">
    <property type="entry name" value="Glyco_trans_1_2"/>
    <property type="match status" value="1"/>
</dbReference>
<gene>
    <name evidence="3" type="ORF">HNR28_002139</name>
</gene>
<dbReference type="AlphaFoldDB" id="A0A7W9WP48"/>
<dbReference type="RefSeq" id="WP_170288521.1">
    <property type="nucleotide sequence ID" value="NZ_JACHIB010000011.1"/>
</dbReference>
<reference evidence="3 4" key="1">
    <citation type="submission" date="2020-08" db="EMBL/GenBank/DDBJ databases">
        <title>Genomic Encyclopedia of Type Strains, Phase IV (KMG-IV): sequencing the most valuable type-strain genomes for metagenomic binning, comparative biology and taxonomic classification.</title>
        <authorList>
            <person name="Goeker M."/>
        </authorList>
    </citation>
    <scope>NUCLEOTIDE SEQUENCE [LARGE SCALE GENOMIC DNA]</scope>
    <source>
        <strain evidence="3 4">DSM 12141</strain>
    </source>
</reference>
<dbReference type="Gene3D" id="3.40.50.2000">
    <property type="entry name" value="Glycogen Phosphorylase B"/>
    <property type="match status" value="1"/>
</dbReference>
<feature type="region of interest" description="Disordered" evidence="1">
    <location>
        <begin position="572"/>
        <end position="594"/>
    </location>
</feature>